<dbReference type="AlphaFoldDB" id="A0A921ST66"/>
<organism evidence="2 3">
    <name type="scientific">Pseudoflavonifractor capillosus</name>
    <dbReference type="NCBI Taxonomy" id="106588"/>
    <lineage>
        <taxon>Bacteria</taxon>
        <taxon>Bacillati</taxon>
        <taxon>Bacillota</taxon>
        <taxon>Clostridia</taxon>
        <taxon>Eubacteriales</taxon>
        <taxon>Oscillospiraceae</taxon>
        <taxon>Pseudoflavonifractor</taxon>
    </lineage>
</organism>
<dbReference type="Proteomes" id="UP000760668">
    <property type="component" value="Unassembled WGS sequence"/>
</dbReference>
<feature type="domain" description="DUF3846" evidence="1">
    <location>
        <begin position="5"/>
        <end position="75"/>
    </location>
</feature>
<comment type="caution">
    <text evidence="2">The sequence shown here is derived from an EMBL/GenBank/DDBJ whole genome shotgun (WGS) entry which is preliminary data.</text>
</comment>
<dbReference type="EMBL" id="DYUC01000111">
    <property type="protein sequence ID" value="HJG87590.1"/>
    <property type="molecule type" value="Genomic_DNA"/>
</dbReference>
<dbReference type="InterPro" id="IPR024559">
    <property type="entry name" value="DUF3846"/>
</dbReference>
<sequence length="78" mass="8354">MEPPIENSLESMRAVVGGLIQSVYPFDEPVVLVCNDEGKLLVLSLNRCLRYRHVPGAVAPLCRPGPVCSLPGGEHTGV</sequence>
<reference evidence="2" key="2">
    <citation type="submission" date="2021-09" db="EMBL/GenBank/DDBJ databases">
        <authorList>
            <person name="Gilroy R."/>
        </authorList>
    </citation>
    <scope>NUCLEOTIDE SEQUENCE</scope>
    <source>
        <strain evidence="2">CHK179-5677</strain>
    </source>
</reference>
<accession>A0A921ST66</accession>
<gene>
    <name evidence="2" type="ORF">K8V01_11335</name>
</gene>
<dbReference type="Pfam" id="PF12957">
    <property type="entry name" value="DUF3846"/>
    <property type="match status" value="1"/>
</dbReference>
<reference evidence="2" key="1">
    <citation type="journal article" date="2021" name="PeerJ">
        <title>Extensive microbial diversity within the chicken gut microbiome revealed by metagenomics and culture.</title>
        <authorList>
            <person name="Gilroy R."/>
            <person name="Ravi A."/>
            <person name="Getino M."/>
            <person name="Pursley I."/>
            <person name="Horton D.L."/>
            <person name="Alikhan N.F."/>
            <person name="Baker D."/>
            <person name="Gharbi K."/>
            <person name="Hall N."/>
            <person name="Watson M."/>
            <person name="Adriaenssens E.M."/>
            <person name="Foster-Nyarko E."/>
            <person name="Jarju S."/>
            <person name="Secka A."/>
            <person name="Antonio M."/>
            <person name="Oren A."/>
            <person name="Chaudhuri R.R."/>
            <person name="La Ragione R."/>
            <person name="Hildebrand F."/>
            <person name="Pallen M.J."/>
        </authorList>
    </citation>
    <scope>NUCLEOTIDE SEQUENCE</scope>
    <source>
        <strain evidence="2">CHK179-5677</strain>
    </source>
</reference>
<protein>
    <submittedName>
        <fullName evidence="2">DUF3846 domain-containing protein</fullName>
    </submittedName>
</protein>
<proteinExistence type="predicted"/>
<evidence type="ECO:0000313" key="2">
    <source>
        <dbReference type="EMBL" id="HJG87590.1"/>
    </source>
</evidence>
<evidence type="ECO:0000313" key="3">
    <source>
        <dbReference type="Proteomes" id="UP000760668"/>
    </source>
</evidence>
<name>A0A921ST66_9FIRM</name>
<evidence type="ECO:0000259" key="1">
    <source>
        <dbReference type="Pfam" id="PF12957"/>
    </source>
</evidence>